<evidence type="ECO:0000313" key="3">
    <source>
        <dbReference type="Proteomes" id="UP001385809"/>
    </source>
</evidence>
<evidence type="ECO:0008006" key="4">
    <source>
        <dbReference type="Google" id="ProtNLM"/>
    </source>
</evidence>
<evidence type="ECO:0000256" key="1">
    <source>
        <dbReference type="SAM" id="Phobius"/>
    </source>
</evidence>
<gene>
    <name evidence="2" type="ORF">WCD74_04705</name>
</gene>
<accession>A0ABU8MKV0</accession>
<protein>
    <recommendedName>
        <fullName evidence="4">DUF4345 domain-containing protein</fullName>
    </recommendedName>
</protein>
<evidence type="ECO:0000313" key="2">
    <source>
        <dbReference type="EMBL" id="MEJ2867053.1"/>
    </source>
</evidence>
<comment type="caution">
    <text evidence="2">The sequence shown here is derived from an EMBL/GenBank/DDBJ whole genome shotgun (WGS) entry which is preliminary data.</text>
</comment>
<keyword evidence="1" id="KW-1133">Transmembrane helix</keyword>
<organism evidence="2 3">
    <name type="scientific">Actinomycetospora aurantiaca</name>
    <dbReference type="NCBI Taxonomy" id="3129233"/>
    <lineage>
        <taxon>Bacteria</taxon>
        <taxon>Bacillati</taxon>
        <taxon>Actinomycetota</taxon>
        <taxon>Actinomycetes</taxon>
        <taxon>Pseudonocardiales</taxon>
        <taxon>Pseudonocardiaceae</taxon>
        <taxon>Actinomycetospora</taxon>
    </lineage>
</organism>
<keyword evidence="1" id="KW-0472">Membrane</keyword>
<keyword evidence="3" id="KW-1185">Reference proteome</keyword>
<sequence length="146" mass="15676">MTARVLLAVLAALQGVIGVWALLAPQGFYDRFPYGGTPWVALLPPYNEHLVRDHGAGTLALGVVLAFAAWWPGRRLVIAAVVSFLVFAVPHAVFHTLHLEHFPVLDAVGQQGAFLLEILLAVAVLVALPRRDRARSTSEAPTAGLD</sequence>
<reference evidence="2 3" key="1">
    <citation type="submission" date="2024-03" db="EMBL/GenBank/DDBJ databases">
        <title>Actinomycetospora sp. OC33-EN08, a novel actinomycete isolated from wild orchid (Aerides multiflora).</title>
        <authorList>
            <person name="Suriyachadkun C."/>
        </authorList>
    </citation>
    <scope>NUCLEOTIDE SEQUENCE [LARGE SCALE GENOMIC DNA]</scope>
    <source>
        <strain evidence="2 3">OC33-EN08</strain>
    </source>
</reference>
<dbReference type="Proteomes" id="UP001385809">
    <property type="component" value="Unassembled WGS sequence"/>
</dbReference>
<dbReference type="RefSeq" id="WP_337693679.1">
    <property type="nucleotide sequence ID" value="NZ_JBBEGN010000002.1"/>
</dbReference>
<feature type="transmembrane region" description="Helical" evidence="1">
    <location>
        <begin position="76"/>
        <end position="97"/>
    </location>
</feature>
<dbReference type="EMBL" id="JBBEGN010000002">
    <property type="protein sequence ID" value="MEJ2867053.1"/>
    <property type="molecule type" value="Genomic_DNA"/>
</dbReference>
<feature type="transmembrane region" description="Helical" evidence="1">
    <location>
        <begin position="109"/>
        <end position="128"/>
    </location>
</feature>
<proteinExistence type="predicted"/>
<keyword evidence="1" id="KW-0812">Transmembrane</keyword>
<name>A0ABU8MKV0_9PSEU</name>
<feature type="transmembrane region" description="Helical" evidence="1">
    <location>
        <begin position="54"/>
        <end position="71"/>
    </location>
</feature>